<dbReference type="EMBL" id="JBHSAO010000007">
    <property type="protein sequence ID" value="MFC4024183.1"/>
    <property type="molecule type" value="Genomic_DNA"/>
</dbReference>
<accession>A0ABV8GWE2</accession>
<gene>
    <name evidence="1" type="ORF">ACFOUV_10305</name>
</gene>
<name>A0ABV8GWE2_9BACI</name>
<evidence type="ECO:0000313" key="2">
    <source>
        <dbReference type="Proteomes" id="UP001595772"/>
    </source>
</evidence>
<evidence type="ECO:0000313" key="1">
    <source>
        <dbReference type="EMBL" id="MFC4024183.1"/>
    </source>
</evidence>
<dbReference type="RefSeq" id="WP_379496683.1">
    <property type="nucleotide sequence ID" value="NZ_JBHSAO010000007.1"/>
</dbReference>
<comment type="caution">
    <text evidence="1">The sequence shown here is derived from an EMBL/GenBank/DDBJ whole genome shotgun (WGS) entry which is preliminary data.</text>
</comment>
<dbReference type="Proteomes" id="UP001595772">
    <property type="component" value="Unassembled WGS sequence"/>
</dbReference>
<proteinExistence type="predicted"/>
<reference evidence="2" key="1">
    <citation type="journal article" date="2019" name="Int. J. Syst. Evol. Microbiol.">
        <title>The Global Catalogue of Microorganisms (GCM) 10K type strain sequencing project: providing services to taxonomists for standard genome sequencing and annotation.</title>
        <authorList>
            <consortium name="The Broad Institute Genomics Platform"/>
            <consortium name="The Broad Institute Genome Sequencing Center for Infectious Disease"/>
            <person name="Wu L."/>
            <person name="Ma J."/>
        </authorList>
    </citation>
    <scope>NUCLEOTIDE SEQUENCE [LARGE SCALE GENOMIC DNA]</scope>
    <source>
        <strain evidence="2">IBRC-M 10703</strain>
    </source>
</reference>
<organism evidence="1 2">
    <name type="scientific">Oceanobacillus longus</name>
    <dbReference type="NCBI Taxonomy" id="930120"/>
    <lineage>
        <taxon>Bacteria</taxon>
        <taxon>Bacillati</taxon>
        <taxon>Bacillota</taxon>
        <taxon>Bacilli</taxon>
        <taxon>Bacillales</taxon>
        <taxon>Bacillaceae</taxon>
        <taxon>Oceanobacillus</taxon>
    </lineage>
</organism>
<protein>
    <submittedName>
        <fullName evidence="1">Uncharacterized protein</fullName>
    </submittedName>
</protein>
<keyword evidence="2" id="KW-1185">Reference proteome</keyword>
<sequence>MRNFSGKIFSGELDLLQDSFYLTQVKNLQTASNLSEGKLMQLNQYLSNQGESCMITINDQIPILLQEKEVAELLVDLASIMNALKTS</sequence>